<comment type="caution">
    <text evidence="1">The sequence shown here is derived from an EMBL/GenBank/DDBJ whole genome shotgun (WGS) entry which is preliminary data.</text>
</comment>
<organism evidence="1 2">
    <name type="scientific">Algoriphagus iocasae</name>
    <dbReference type="NCBI Taxonomy" id="1836499"/>
    <lineage>
        <taxon>Bacteria</taxon>
        <taxon>Pseudomonadati</taxon>
        <taxon>Bacteroidota</taxon>
        <taxon>Cytophagia</taxon>
        <taxon>Cytophagales</taxon>
        <taxon>Cyclobacteriaceae</taxon>
        <taxon>Algoriphagus</taxon>
    </lineage>
</organism>
<evidence type="ECO:0000313" key="2">
    <source>
        <dbReference type="Proteomes" id="UP000588604"/>
    </source>
</evidence>
<accession>A0A841MLR6</accession>
<dbReference type="AlphaFoldDB" id="A0A841MLR6"/>
<dbReference type="NCBIfam" id="TIGR04409">
    <property type="entry name" value="LptC_YrbK"/>
    <property type="match status" value="1"/>
</dbReference>
<sequence>MNRSFLILISFLLIGFSSCREDVDASALQVYDGPVNTSINVSLIQSDSAIVRSAIQAPKQLEYENGNLEFPEGINIEFFDVDGNLTTTMRADRGYYLRDENLYKGVGDVQVENRVKDQSLKAEEIFWDPNKKKIYTEKFVTVRDGQTLFNGTGLEADDSFSNYVLKDIRDSRTLLPGEEK</sequence>
<proteinExistence type="predicted"/>
<reference evidence="1 2" key="1">
    <citation type="submission" date="2020-08" db="EMBL/GenBank/DDBJ databases">
        <title>Genomic Encyclopedia of Type Strains, Phase IV (KMG-IV): sequencing the most valuable type-strain genomes for metagenomic binning, comparative biology and taxonomic classification.</title>
        <authorList>
            <person name="Goeker M."/>
        </authorList>
    </citation>
    <scope>NUCLEOTIDE SEQUENCE [LARGE SCALE GENOMIC DNA]</scope>
    <source>
        <strain evidence="1 2">DSM 102044</strain>
    </source>
</reference>
<dbReference type="GO" id="GO:0015221">
    <property type="term" value="F:lipopolysaccharide transmembrane transporter activity"/>
    <property type="evidence" value="ECO:0007669"/>
    <property type="project" value="InterPro"/>
</dbReference>
<keyword evidence="2" id="KW-1185">Reference proteome</keyword>
<protein>
    <submittedName>
        <fullName evidence="1">LPS export ABC transporter protein LptC</fullName>
    </submittedName>
</protein>
<dbReference type="EMBL" id="JACIJO010000002">
    <property type="protein sequence ID" value="MBB6326359.1"/>
    <property type="molecule type" value="Genomic_DNA"/>
</dbReference>
<dbReference type="InterPro" id="IPR026265">
    <property type="entry name" value="LptC"/>
</dbReference>
<evidence type="ECO:0000313" key="1">
    <source>
        <dbReference type="EMBL" id="MBB6326359.1"/>
    </source>
</evidence>
<dbReference type="Gene3D" id="2.60.450.10">
    <property type="entry name" value="Lipopolysaccharide (LPS) transport protein A like domain"/>
    <property type="match status" value="1"/>
</dbReference>
<dbReference type="PROSITE" id="PS51257">
    <property type="entry name" value="PROKAR_LIPOPROTEIN"/>
    <property type="match status" value="1"/>
</dbReference>
<dbReference type="Pfam" id="PF06835">
    <property type="entry name" value="LptC"/>
    <property type="match status" value="1"/>
</dbReference>
<dbReference type="GO" id="GO:0005886">
    <property type="term" value="C:plasma membrane"/>
    <property type="evidence" value="ECO:0007669"/>
    <property type="project" value="InterPro"/>
</dbReference>
<gene>
    <name evidence="1" type="ORF">FHS59_001987</name>
</gene>
<name>A0A841MLR6_9BACT</name>
<dbReference type="RefSeq" id="WP_184494968.1">
    <property type="nucleotide sequence ID" value="NZ_JACIJO010000002.1"/>
</dbReference>
<dbReference type="Proteomes" id="UP000588604">
    <property type="component" value="Unassembled WGS sequence"/>
</dbReference>
<dbReference type="InterPro" id="IPR010664">
    <property type="entry name" value="LipoPS_assembly_LptC-rel"/>
</dbReference>